<dbReference type="PANTHER" id="PTHR43877">
    <property type="entry name" value="AMINOALKYLPHOSPHONATE N-ACETYLTRANSFERASE-RELATED-RELATED"/>
    <property type="match status" value="1"/>
</dbReference>
<keyword evidence="3" id="KW-1133">Transmembrane helix</keyword>
<dbReference type="CDD" id="cd04301">
    <property type="entry name" value="NAT_SF"/>
    <property type="match status" value="1"/>
</dbReference>
<keyword evidence="6" id="KW-1185">Reference proteome</keyword>
<dbReference type="PROSITE" id="PS00105">
    <property type="entry name" value="AA_TRANSFER_CLASS_1"/>
    <property type="match status" value="1"/>
</dbReference>
<protein>
    <submittedName>
        <fullName evidence="5">GNAT family N-acetyltransferase</fullName>
    </submittedName>
</protein>
<dbReference type="RefSeq" id="WP_123882275.1">
    <property type="nucleotide sequence ID" value="NZ_RPFZ01000001.1"/>
</dbReference>
<dbReference type="PROSITE" id="PS51186">
    <property type="entry name" value="GNAT"/>
    <property type="match status" value="1"/>
</dbReference>
<evidence type="ECO:0000256" key="3">
    <source>
        <dbReference type="SAM" id="Phobius"/>
    </source>
</evidence>
<dbReference type="SUPFAM" id="SSF55729">
    <property type="entry name" value="Acyl-CoA N-acyltransferases (Nat)"/>
    <property type="match status" value="1"/>
</dbReference>
<dbReference type="InterPro" id="IPR050832">
    <property type="entry name" value="Bact_Acetyltransf"/>
</dbReference>
<evidence type="ECO:0000313" key="5">
    <source>
        <dbReference type="EMBL" id="RPF72518.1"/>
    </source>
</evidence>
<gene>
    <name evidence="5" type="ORF">EG799_13445</name>
</gene>
<comment type="caution">
    <text evidence="5">The sequence shown here is derived from an EMBL/GenBank/DDBJ whole genome shotgun (WGS) entry which is preliminary data.</text>
</comment>
<feature type="transmembrane region" description="Helical" evidence="3">
    <location>
        <begin position="12"/>
        <end position="31"/>
    </location>
</feature>
<dbReference type="InterPro" id="IPR000182">
    <property type="entry name" value="GNAT_dom"/>
</dbReference>
<proteinExistence type="predicted"/>
<evidence type="ECO:0000256" key="1">
    <source>
        <dbReference type="ARBA" id="ARBA00022679"/>
    </source>
</evidence>
<keyword evidence="3" id="KW-0812">Transmembrane</keyword>
<keyword evidence="3" id="KW-0472">Membrane</keyword>
<dbReference type="GO" id="GO:0030170">
    <property type="term" value="F:pyridoxal phosphate binding"/>
    <property type="evidence" value="ECO:0007669"/>
    <property type="project" value="InterPro"/>
</dbReference>
<keyword evidence="1 5" id="KW-0808">Transferase</keyword>
<organism evidence="5 6">
    <name type="scientific">Aurantiacibacter spongiae</name>
    <dbReference type="NCBI Taxonomy" id="2488860"/>
    <lineage>
        <taxon>Bacteria</taxon>
        <taxon>Pseudomonadati</taxon>
        <taxon>Pseudomonadota</taxon>
        <taxon>Alphaproteobacteria</taxon>
        <taxon>Sphingomonadales</taxon>
        <taxon>Erythrobacteraceae</taxon>
        <taxon>Aurantiacibacter</taxon>
    </lineage>
</organism>
<dbReference type="EMBL" id="RPFZ01000001">
    <property type="protein sequence ID" value="RPF72518.1"/>
    <property type="molecule type" value="Genomic_DNA"/>
</dbReference>
<dbReference type="Gene3D" id="3.40.630.30">
    <property type="match status" value="1"/>
</dbReference>
<name>A0A3N5DCI1_9SPHN</name>
<evidence type="ECO:0000259" key="4">
    <source>
        <dbReference type="PROSITE" id="PS51186"/>
    </source>
</evidence>
<dbReference type="Proteomes" id="UP000275232">
    <property type="component" value="Unassembled WGS sequence"/>
</dbReference>
<keyword evidence="2" id="KW-0012">Acyltransferase</keyword>
<dbReference type="Pfam" id="PF00583">
    <property type="entry name" value="Acetyltransf_1"/>
    <property type="match status" value="1"/>
</dbReference>
<dbReference type="AlphaFoldDB" id="A0A3N5DCI1"/>
<dbReference type="OrthoDB" id="9789603at2"/>
<accession>A0A3N5DCI1</accession>
<dbReference type="GO" id="GO:0016747">
    <property type="term" value="F:acyltransferase activity, transferring groups other than amino-acyl groups"/>
    <property type="evidence" value="ECO:0007669"/>
    <property type="project" value="InterPro"/>
</dbReference>
<evidence type="ECO:0000313" key="6">
    <source>
        <dbReference type="Proteomes" id="UP000275232"/>
    </source>
</evidence>
<reference evidence="5 6" key="1">
    <citation type="submission" date="2018-11" db="EMBL/GenBank/DDBJ databases">
        <title>Erythrobacter spongiae sp. nov., isolated from a marine sponge.</title>
        <authorList>
            <person name="Zhuang L."/>
            <person name="Luo L."/>
        </authorList>
    </citation>
    <scope>NUCLEOTIDE SEQUENCE [LARGE SCALE GENOMIC DNA]</scope>
    <source>
        <strain evidence="5 6">HN-E23</strain>
    </source>
</reference>
<dbReference type="InterPro" id="IPR004838">
    <property type="entry name" value="NHTrfase_class1_PyrdxlP-BS"/>
</dbReference>
<feature type="domain" description="N-acetyltransferase" evidence="4">
    <location>
        <begin position="234"/>
        <end position="376"/>
    </location>
</feature>
<sequence length="376" mass="42366">MDQFEWSGAEALIASVALLLSVLSFGFTYWLDRRGHHREDRIEKSSAYLGLELASIEVFKYKAEHWDALEWGETGINPLDKPAAQSREEADAFFYQCLNLFEVASRFRKDGVIQPEIYASWVAWFYETLEYGYFRERWAAEYRDNYTTETRDIFDAGCALNWSGGSENLRREKFYATTGQIVGCEEIARWRGEVPEERNQANALRDHAGCTLAWHGSDLPAGEAADFAATVIGSQNSYISHGEIQTGLSRDGETWIGNLRDRFSRDFANDPDGETLLVRDRNGSIIGLLVLAWSPDGEARYATIEDMAIASEHRGEGLGRIMLDAAIERASASEADWVFLESGHANEDAHHFFEHNGFAKISSVFGKRIGAPMARE</sequence>
<dbReference type="InterPro" id="IPR016181">
    <property type="entry name" value="Acyl_CoA_acyltransferase"/>
</dbReference>
<evidence type="ECO:0000256" key="2">
    <source>
        <dbReference type="ARBA" id="ARBA00023315"/>
    </source>
</evidence>